<comment type="caution">
    <text evidence="2">The sequence shown here is derived from an EMBL/GenBank/DDBJ whole genome shotgun (WGS) entry which is preliminary data.</text>
</comment>
<reference evidence="2 3" key="1">
    <citation type="journal article" date="2020" name="Harmful Algae">
        <title>Molecular and morphological characterization of a novel dihydroanatoxin-a producing Microcoleus species (cyanobacteria) from the Russian River, California, USA.</title>
        <authorList>
            <person name="Conklin K.Y."/>
            <person name="Stancheva R."/>
            <person name="Otten T.G."/>
            <person name="Fadness R."/>
            <person name="Boyer G.L."/>
            <person name="Read B."/>
            <person name="Zhang X."/>
            <person name="Sheath R.G."/>
        </authorList>
    </citation>
    <scope>NUCLEOTIDE SEQUENCE [LARGE SCALE GENOMIC DNA]</scope>
    <source>
        <strain evidence="2 3">PTRS2</strain>
    </source>
</reference>
<dbReference type="Proteomes" id="UP001384579">
    <property type="component" value="Unassembled WGS sequence"/>
</dbReference>
<feature type="region of interest" description="Disordered" evidence="1">
    <location>
        <begin position="24"/>
        <end position="44"/>
    </location>
</feature>
<evidence type="ECO:0000256" key="1">
    <source>
        <dbReference type="SAM" id="MobiDB-lite"/>
    </source>
</evidence>
<dbReference type="RefSeq" id="WP_340519486.1">
    <property type="nucleotide sequence ID" value="NZ_JBBLXS010000149.1"/>
</dbReference>
<name>A0ABU8YNG5_9CYAN</name>
<keyword evidence="3" id="KW-1185">Reference proteome</keyword>
<sequence length="44" mass="4796">MTADNLLAIARDLQRSCFAYAKSGCSRKSERNQGKKDGNSSTSE</sequence>
<evidence type="ECO:0008006" key="4">
    <source>
        <dbReference type="Google" id="ProtNLM"/>
    </source>
</evidence>
<feature type="compositionally biased region" description="Basic and acidic residues" evidence="1">
    <location>
        <begin position="27"/>
        <end position="38"/>
    </location>
</feature>
<proteinExistence type="predicted"/>
<evidence type="ECO:0000313" key="2">
    <source>
        <dbReference type="EMBL" id="MEK0185781.1"/>
    </source>
</evidence>
<evidence type="ECO:0000313" key="3">
    <source>
        <dbReference type="Proteomes" id="UP001384579"/>
    </source>
</evidence>
<organism evidence="2 3">
    <name type="scientific">Microcoleus anatoxicus PTRS2</name>
    <dbReference type="NCBI Taxonomy" id="2705321"/>
    <lineage>
        <taxon>Bacteria</taxon>
        <taxon>Bacillati</taxon>
        <taxon>Cyanobacteriota</taxon>
        <taxon>Cyanophyceae</taxon>
        <taxon>Oscillatoriophycideae</taxon>
        <taxon>Oscillatoriales</taxon>
        <taxon>Microcoleaceae</taxon>
        <taxon>Microcoleus</taxon>
        <taxon>Microcoleus anatoxicus</taxon>
    </lineage>
</organism>
<protein>
    <recommendedName>
        <fullName evidence="4">Transposase</fullName>
    </recommendedName>
</protein>
<accession>A0ABU8YNG5</accession>
<gene>
    <name evidence="2" type="ORF">WMG39_13135</name>
</gene>
<dbReference type="EMBL" id="JBBLXS010000149">
    <property type="protein sequence ID" value="MEK0185781.1"/>
    <property type="molecule type" value="Genomic_DNA"/>
</dbReference>